<evidence type="ECO:0000256" key="2">
    <source>
        <dbReference type="ARBA" id="ARBA00007898"/>
    </source>
</evidence>
<evidence type="ECO:0000256" key="5">
    <source>
        <dbReference type="ARBA" id="ARBA00022801"/>
    </source>
</evidence>
<dbReference type="PANTHER" id="PTHR30627:SF6">
    <property type="entry name" value="BETA-LACTAMASE YBXI-RELATED"/>
    <property type="match status" value="1"/>
</dbReference>
<feature type="domain" description="Penicillin-binding protein transpeptidase" evidence="7">
    <location>
        <begin position="144"/>
        <end position="360"/>
    </location>
</feature>
<comment type="catalytic activity">
    <reaction evidence="1">
        <text>a beta-lactam + H2O = a substituted beta-amino acid</text>
        <dbReference type="Rhea" id="RHEA:20401"/>
        <dbReference type="ChEBI" id="CHEBI:15377"/>
        <dbReference type="ChEBI" id="CHEBI:35627"/>
        <dbReference type="ChEBI" id="CHEBI:140347"/>
        <dbReference type="EC" id="3.5.2.6"/>
    </reaction>
</comment>
<keyword evidence="4" id="KW-0732">Signal</keyword>
<dbReference type="GO" id="GO:0051301">
    <property type="term" value="P:cell division"/>
    <property type="evidence" value="ECO:0007669"/>
    <property type="project" value="UniProtKB-KW"/>
</dbReference>
<keyword evidence="9" id="KW-1185">Reference proteome</keyword>
<keyword evidence="5" id="KW-0378">Hydrolase</keyword>
<evidence type="ECO:0000259" key="7">
    <source>
        <dbReference type="Pfam" id="PF00905"/>
    </source>
</evidence>
<dbReference type="InterPro" id="IPR012338">
    <property type="entry name" value="Beta-lactam/transpept-like"/>
</dbReference>
<keyword evidence="8" id="KW-0131">Cell cycle</keyword>
<keyword evidence="8" id="KW-0132">Cell division</keyword>
<dbReference type="EC" id="3.5.2.6" evidence="3"/>
<evidence type="ECO:0000256" key="6">
    <source>
        <dbReference type="ARBA" id="ARBA00023251"/>
    </source>
</evidence>
<gene>
    <name evidence="8" type="ORF">BES34_019150</name>
</gene>
<dbReference type="PANTHER" id="PTHR30627">
    <property type="entry name" value="PEPTIDOGLYCAN D,D-TRANSPEPTIDASE"/>
    <property type="match status" value="1"/>
</dbReference>
<dbReference type="InterPro" id="IPR001460">
    <property type="entry name" value="PCN-bd_Tpept"/>
</dbReference>
<comment type="similarity">
    <text evidence="2">Belongs to the class-D beta-lactamase family.</text>
</comment>
<reference evidence="8" key="1">
    <citation type="submission" date="2018-01" db="EMBL/GenBank/DDBJ databases">
        <title>Genomic characterization of Leptospira inadai serogroup Lyme isolated from captured rat in Brazil and comparative analysis with human reference strain.</title>
        <authorList>
            <person name="Moreno L.Z."/>
            <person name="Loureiro A.P."/>
            <person name="Miraglia F."/>
            <person name="Kremer F.S."/>
            <person name="Eslabao M.R."/>
            <person name="Dellagostin O.A."/>
            <person name="Lilenbaum W."/>
            <person name="Moreno A.M."/>
        </authorList>
    </citation>
    <scope>NUCLEOTIDE SEQUENCE [LARGE SCALE GENOMIC DNA]</scope>
    <source>
        <strain evidence="8">M34/99</strain>
    </source>
</reference>
<name>A0ABX4YDT0_9LEPT</name>
<dbReference type="Proteomes" id="UP000094669">
    <property type="component" value="Unassembled WGS sequence"/>
</dbReference>
<dbReference type="EMBL" id="MCRM02000030">
    <property type="protein sequence ID" value="PNV72599.1"/>
    <property type="molecule type" value="Genomic_DNA"/>
</dbReference>
<dbReference type="Gene3D" id="3.40.710.10">
    <property type="entry name" value="DD-peptidase/beta-lactamase superfamily"/>
    <property type="match status" value="1"/>
</dbReference>
<evidence type="ECO:0000256" key="1">
    <source>
        <dbReference type="ARBA" id="ARBA00001526"/>
    </source>
</evidence>
<evidence type="ECO:0000256" key="3">
    <source>
        <dbReference type="ARBA" id="ARBA00012865"/>
    </source>
</evidence>
<evidence type="ECO:0000256" key="4">
    <source>
        <dbReference type="ARBA" id="ARBA00022729"/>
    </source>
</evidence>
<dbReference type="Pfam" id="PF00905">
    <property type="entry name" value="Transpeptidase"/>
    <property type="match status" value="1"/>
</dbReference>
<proteinExistence type="inferred from homology"/>
<sequence length="381" mass="42575">MSNLVPYIKRKIMQIRTVLWIALVIFPGKDFFASAQSAPPSPFRFLNEDIRKFESSYGTVSVLIAEMETGRQIYFYRPEIAIEQRFPPGSLIKTFSALILLKYKEHFSFSPQRKISCNGRFYPTGIFAPSKFDLRTLNLPKDPSGKEYVKCSIANGHGEVDLEKGLAQSCNVYFLTHAAKDPDFLYSKLQEDWGLAESAKARLEPFLEPPGKLESNPSPLRKILTSIGEGGIAISPLKAGQLYSAVWSKGPILSPFSKKGQPIVKVMDNRFATRDLRLIGTLLSTVPESGTLKGLKAEGESDLEIMGAKTGTGTKSARKFETHGWITLAFKWKKKAYVLTAFVEKGSGGKQAKILVQDLLNKIGRKEINPTERNETFRRKI</sequence>
<dbReference type="InterPro" id="IPR050515">
    <property type="entry name" value="Beta-lactam/transpept"/>
</dbReference>
<evidence type="ECO:0000313" key="9">
    <source>
        <dbReference type="Proteomes" id="UP000094669"/>
    </source>
</evidence>
<evidence type="ECO:0000313" key="8">
    <source>
        <dbReference type="EMBL" id="PNV72599.1"/>
    </source>
</evidence>
<dbReference type="RefSeq" id="WP_010415929.1">
    <property type="nucleotide sequence ID" value="NZ_MCRM02000030.1"/>
</dbReference>
<protein>
    <recommendedName>
        <fullName evidence="3">beta-lactamase</fullName>
        <ecNumber evidence="3">3.5.2.6</ecNumber>
    </recommendedName>
</protein>
<dbReference type="SUPFAM" id="SSF56601">
    <property type="entry name" value="beta-lactamase/transpeptidase-like"/>
    <property type="match status" value="1"/>
</dbReference>
<organism evidence="8 9">
    <name type="scientific">Leptospira inadai serovar Lyme</name>
    <dbReference type="NCBI Taxonomy" id="293084"/>
    <lineage>
        <taxon>Bacteria</taxon>
        <taxon>Pseudomonadati</taxon>
        <taxon>Spirochaetota</taxon>
        <taxon>Spirochaetia</taxon>
        <taxon>Leptospirales</taxon>
        <taxon>Leptospiraceae</taxon>
        <taxon>Leptospira</taxon>
    </lineage>
</organism>
<comment type="caution">
    <text evidence="8">The sequence shown here is derived from an EMBL/GenBank/DDBJ whole genome shotgun (WGS) entry which is preliminary data.</text>
</comment>
<accession>A0ABX4YDT0</accession>
<keyword evidence="6" id="KW-0046">Antibiotic resistance</keyword>